<feature type="domain" description="Carbohydrate kinase FGGY C-terminal" evidence="6">
    <location>
        <begin position="274"/>
        <end position="441"/>
    </location>
</feature>
<dbReference type="InterPro" id="IPR000577">
    <property type="entry name" value="Carb_kinase_FGGY"/>
</dbReference>
<dbReference type="PANTHER" id="PTHR43095">
    <property type="entry name" value="SUGAR KINASE"/>
    <property type="match status" value="1"/>
</dbReference>
<feature type="domain" description="Carbohydrate kinase FGGY N-terminal" evidence="5">
    <location>
        <begin position="4"/>
        <end position="247"/>
    </location>
</feature>
<dbReference type="GO" id="GO:0005975">
    <property type="term" value="P:carbohydrate metabolic process"/>
    <property type="evidence" value="ECO:0007669"/>
    <property type="project" value="InterPro"/>
</dbReference>
<keyword evidence="2 4" id="KW-0808">Transferase</keyword>
<dbReference type="CDD" id="cd07804">
    <property type="entry name" value="ASKHA_NBD_FGGY_RrXK-like"/>
    <property type="match status" value="1"/>
</dbReference>
<dbReference type="EMBL" id="PXYW01000028">
    <property type="protein sequence ID" value="PSR33043.1"/>
    <property type="molecule type" value="Genomic_DNA"/>
</dbReference>
<dbReference type="PANTHER" id="PTHR43095:SF5">
    <property type="entry name" value="XYLULOSE KINASE"/>
    <property type="match status" value="1"/>
</dbReference>
<dbReference type="Gene3D" id="3.30.420.40">
    <property type="match status" value="2"/>
</dbReference>
<evidence type="ECO:0000259" key="6">
    <source>
        <dbReference type="Pfam" id="PF02782"/>
    </source>
</evidence>
<dbReference type="InterPro" id="IPR018485">
    <property type="entry name" value="FGGY_C"/>
</dbReference>
<gene>
    <name evidence="7" type="ORF">C7B46_11615</name>
</gene>
<keyword evidence="3 4" id="KW-0418">Kinase</keyword>
<dbReference type="GO" id="GO:0016301">
    <property type="term" value="F:kinase activity"/>
    <property type="evidence" value="ECO:0007669"/>
    <property type="project" value="UniProtKB-KW"/>
</dbReference>
<dbReference type="GO" id="GO:0016773">
    <property type="term" value="F:phosphotransferase activity, alcohol group as acceptor"/>
    <property type="evidence" value="ECO:0007669"/>
    <property type="project" value="InterPro"/>
</dbReference>
<name>A0A2T2XEV4_9FIRM</name>
<comment type="caution">
    <text evidence="7">The sequence shown here is derived from an EMBL/GenBank/DDBJ whole genome shotgun (WGS) entry which is preliminary data.</text>
</comment>
<dbReference type="InterPro" id="IPR018484">
    <property type="entry name" value="FGGY_N"/>
</dbReference>
<accession>A0A2T2XEV4</accession>
<dbReference type="PROSITE" id="PS00445">
    <property type="entry name" value="FGGY_KINASES_2"/>
    <property type="match status" value="1"/>
</dbReference>
<evidence type="ECO:0000256" key="3">
    <source>
        <dbReference type="ARBA" id="ARBA00022777"/>
    </source>
</evidence>
<comment type="similarity">
    <text evidence="1 4">Belongs to the FGGY kinase family.</text>
</comment>
<evidence type="ECO:0000256" key="1">
    <source>
        <dbReference type="ARBA" id="ARBA00009156"/>
    </source>
</evidence>
<dbReference type="Pfam" id="PF00370">
    <property type="entry name" value="FGGY_N"/>
    <property type="match status" value="1"/>
</dbReference>
<evidence type="ECO:0000313" key="7">
    <source>
        <dbReference type="EMBL" id="PSR33043.1"/>
    </source>
</evidence>
<dbReference type="SUPFAM" id="SSF53067">
    <property type="entry name" value="Actin-like ATPase domain"/>
    <property type="match status" value="2"/>
</dbReference>
<dbReference type="AlphaFoldDB" id="A0A2T2XEV4"/>
<sequence length="491" mass="54539">MNWVMGIDIGTTAVKALILDVESGRYMASSSDEYPLYSEHAGWAEASPDDWVKGMNQAVGRLSSSYPKEIQKVNAISVCGMVPAVVLLDENNRPVRRSIQQSDGRTGKEIQELSKVIDVDTLFRKTGSSLNQQHVLPKLLWVKKHEPNNWQRIRRIVGSYDYIRGLLTGQFAVESNWAVESGCFDILAQTWMEEYLQTFGVSTEWFGSTGESLDVAGYLDSRIAEKWSMQPEIPVMYGSADHVASALAAGVEEPGDLLIKFGGAGDILYCTDEPVFHPQLYFDKHDLPGKYLINGCMAASGSLVRWFLDRIKAHDSLLPQLDQEASKIPPGSDGIVILPYFLGEKTPILNPAARGIVFGLMLHHTDAHLFRAVLESVIYGFRHHVDVITGAGFPINRVFATNGGARSALWRQIAADMLQIPILAFPHHPGSAMGAAIVAAMGTGKFPQRAVLDVIETERVWHEPNPETKDVYDRGYFKYRALYDRTQDLLD</sequence>
<evidence type="ECO:0000259" key="5">
    <source>
        <dbReference type="Pfam" id="PF00370"/>
    </source>
</evidence>
<evidence type="ECO:0000313" key="8">
    <source>
        <dbReference type="Proteomes" id="UP000242972"/>
    </source>
</evidence>
<dbReference type="InterPro" id="IPR043129">
    <property type="entry name" value="ATPase_NBD"/>
</dbReference>
<dbReference type="Proteomes" id="UP000242972">
    <property type="component" value="Unassembled WGS sequence"/>
</dbReference>
<dbReference type="PIRSF" id="PIRSF000538">
    <property type="entry name" value="GlpK"/>
    <property type="match status" value="1"/>
</dbReference>
<evidence type="ECO:0000256" key="4">
    <source>
        <dbReference type="RuleBase" id="RU003733"/>
    </source>
</evidence>
<proteinExistence type="inferred from homology"/>
<protein>
    <submittedName>
        <fullName evidence="7">Xylulose kinase</fullName>
    </submittedName>
</protein>
<organism evidence="7 8">
    <name type="scientific">Sulfobacillus benefaciens</name>
    <dbReference type="NCBI Taxonomy" id="453960"/>
    <lineage>
        <taxon>Bacteria</taxon>
        <taxon>Bacillati</taxon>
        <taxon>Bacillota</taxon>
        <taxon>Clostridia</taxon>
        <taxon>Eubacteriales</taxon>
        <taxon>Clostridiales Family XVII. Incertae Sedis</taxon>
        <taxon>Sulfobacillus</taxon>
    </lineage>
</organism>
<dbReference type="InterPro" id="IPR050406">
    <property type="entry name" value="FGGY_Carb_Kinase"/>
</dbReference>
<evidence type="ECO:0000256" key="2">
    <source>
        <dbReference type="ARBA" id="ARBA00022679"/>
    </source>
</evidence>
<reference evidence="7 8" key="1">
    <citation type="journal article" date="2014" name="BMC Genomics">
        <title>Comparison of environmental and isolate Sulfobacillus genomes reveals diverse carbon, sulfur, nitrogen, and hydrogen metabolisms.</title>
        <authorList>
            <person name="Justice N.B."/>
            <person name="Norman A."/>
            <person name="Brown C.T."/>
            <person name="Singh A."/>
            <person name="Thomas B.C."/>
            <person name="Banfield J.F."/>
        </authorList>
    </citation>
    <scope>NUCLEOTIDE SEQUENCE [LARGE SCALE GENOMIC DNA]</scope>
    <source>
        <strain evidence="7">AMDSBA4</strain>
    </source>
</reference>
<dbReference type="InterPro" id="IPR018483">
    <property type="entry name" value="Carb_kinase_FGGY_CS"/>
</dbReference>
<dbReference type="Pfam" id="PF02782">
    <property type="entry name" value="FGGY_C"/>
    <property type="match status" value="1"/>
</dbReference>